<reference evidence="2 3" key="1">
    <citation type="journal article" date="2023" name="Plants (Basel)">
        <title>Bridging the Gap: Combining Genomics and Transcriptomics Approaches to Understand Stylosanthes scabra, an Orphan Legume from the Brazilian Caatinga.</title>
        <authorList>
            <person name="Ferreira-Neto J.R.C."/>
            <person name="da Silva M.D."/>
            <person name="Binneck E."/>
            <person name="de Melo N.F."/>
            <person name="da Silva R.H."/>
            <person name="de Melo A.L.T.M."/>
            <person name="Pandolfi V."/>
            <person name="Bustamante F.O."/>
            <person name="Brasileiro-Vidal A.C."/>
            <person name="Benko-Iseppon A.M."/>
        </authorList>
    </citation>
    <scope>NUCLEOTIDE SEQUENCE [LARGE SCALE GENOMIC DNA]</scope>
    <source>
        <tissue evidence="2">Leaves</tissue>
    </source>
</reference>
<dbReference type="InterPro" id="IPR011065">
    <property type="entry name" value="Kunitz_inhibitor_STI-like_sf"/>
</dbReference>
<dbReference type="PROSITE" id="PS51257">
    <property type="entry name" value="PROKAR_LIPOPROTEIN"/>
    <property type="match status" value="1"/>
</dbReference>
<evidence type="ECO:0000256" key="1">
    <source>
        <dbReference type="SAM" id="SignalP"/>
    </source>
</evidence>
<dbReference type="Proteomes" id="UP001341840">
    <property type="component" value="Unassembled WGS sequence"/>
</dbReference>
<dbReference type="SUPFAM" id="SSF50386">
    <property type="entry name" value="STI-like"/>
    <property type="match status" value="1"/>
</dbReference>
<dbReference type="InterPro" id="IPR002160">
    <property type="entry name" value="Prot_inh_Kunz-lg"/>
</dbReference>
<proteinExistence type="predicted"/>
<feature type="chain" id="PRO_5046158962" description="Miraculin-like" evidence="1">
    <location>
        <begin position="22"/>
        <end position="197"/>
    </location>
</feature>
<dbReference type="PANTHER" id="PTHR33107:SF78">
    <property type="entry name" value="NODULE CYSTEINE-RICH (NCR) SECRETED PEPTIDE"/>
    <property type="match status" value="1"/>
</dbReference>
<comment type="caution">
    <text evidence="2">The sequence shown here is derived from an EMBL/GenBank/DDBJ whole genome shotgun (WGS) entry which is preliminary data.</text>
</comment>
<dbReference type="Pfam" id="PF00197">
    <property type="entry name" value="Kunitz_legume"/>
    <property type="match status" value="1"/>
</dbReference>
<keyword evidence="1" id="KW-0732">Signal</keyword>
<name>A0ABU6T5K4_9FABA</name>
<evidence type="ECO:0000313" key="3">
    <source>
        <dbReference type="Proteomes" id="UP001341840"/>
    </source>
</evidence>
<evidence type="ECO:0000313" key="2">
    <source>
        <dbReference type="EMBL" id="MED6143228.1"/>
    </source>
</evidence>
<dbReference type="SMART" id="SM00452">
    <property type="entry name" value="STI"/>
    <property type="match status" value="1"/>
</dbReference>
<protein>
    <recommendedName>
        <fullName evidence="4">Miraculin-like</fullName>
    </recommendedName>
</protein>
<evidence type="ECO:0008006" key="4">
    <source>
        <dbReference type="Google" id="ProtNLM"/>
    </source>
</evidence>
<feature type="signal peptide" evidence="1">
    <location>
        <begin position="1"/>
        <end position="21"/>
    </location>
</feature>
<keyword evidence="3" id="KW-1185">Reference proteome</keyword>
<sequence>MKSTFLLAVLVFLFAFSSVVACAAREQVRDTTGKLVRAAVNYYIIPASPNIGGVSPNATDQPCPPDVFSVDGNLGMAVAFWPVSVKKDIVRVNTDLNIDFQDYLGCSRSSLWRLKDYDYLTQQWFVSTGGFLGNPGRDSIGNWFKIEKYEDDYKLSYCPNVCPNCSHPCMDIGIYEDKYGKRLALSSVPYKVRFQII</sequence>
<dbReference type="EMBL" id="JASCZI010090629">
    <property type="protein sequence ID" value="MED6143228.1"/>
    <property type="molecule type" value="Genomic_DNA"/>
</dbReference>
<accession>A0ABU6T5K4</accession>
<dbReference type="PANTHER" id="PTHR33107">
    <property type="entry name" value="KUNITZ TRYPSIN INHIBITOR 2"/>
    <property type="match status" value="1"/>
</dbReference>
<dbReference type="PROSITE" id="PS00283">
    <property type="entry name" value="SOYBEAN_KUNITZ"/>
    <property type="match status" value="1"/>
</dbReference>
<organism evidence="2 3">
    <name type="scientific">Stylosanthes scabra</name>
    <dbReference type="NCBI Taxonomy" id="79078"/>
    <lineage>
        <taxon>Eukaryota</taxon>
        <taxon>Viridiplantae</taxon>
        <taxon>Streptophyta</taxon>
        <taxon>Embryophyta</taxon>
        <taxon>Tracheophyta</taxon>
        <taxon>Spermatophyta</taxon>
        <taxon>Magnoliopsida</taxon>
        <taxon>eudicotyledons</taxon>
        <taxon>Gunneridae</taxon>
        <taxon>Pentapetalae</taxon>
        <taxon>rosids</taxon>
        <taxon>fabids</taxon>
        <taxon>Fabales</taxon>
        <taxon>Fabaceae</taxon>
        <taxon>Papilionoideae</taxon>
        <taxon>50 kb inversion clade</taxon>
        <taxon>dalbergioids sensu lato</taxon>
        <taxon>Dalbergieae</taxon>
        <taxon>Pterocarpus clade</taxon>
        <taxon>Stylosanthes</taxon>
    </lineage>
</organism>
<gene>
    <name evidence="2" type="ORF">PIB30_004316</name>
</gene>
<dbReference type="Gene3D" id="2.80.10.50">
    <property type="match status" value="1"/>
</dbReference>
<dbReference type="CDD" id="cd23375">
    <property type="entry name" value="beta-trefoil_STI_VvMLP-like"/>
    <property type="match status" value="1"/>
</dbReference>